<reference evidence="1 2" key="1">
    <citation type="submission" date="2013-07" db="EMBL/GenBank/DDBJ databases">
        <title>Completed genome of Sphingomonas sanxanigenens NX02.</title>
        <authorList>
            <person name="Ma T."/>
            <person name="Huang H."/>
            <person name="Wu M."/>
            <person name="Li X."/>
            <person name="Li G."/>
        </authorList>
    </citation>
    <scope>NUCLEOTIDE SEQUENCE [LARGE SCALE GENOMIC DNA]</scope>
    <source>
        <strain evidence="1 2">NX02</strain>
    </source>
</reference>
<gene>
    <name evidence="1" type="ORF">NX02_21220</name>
</gene>
<dbReference type="OrthoDB" id="7588907at2"/>
<dbReference type="Proteomes" id="UP000018851">
    <property type="component" value="Chromosome"/>
</dbReference>
<proteinExistence type="predicted"/>
<organism evidence="1 2">
    <name type="scientific">Sphingomonas sanxanigenens DSM 19645 = NX02</name>
    <dbReference type="NCBI Taxonomy" id="1123269"/>
    <lineage>
        <taxon>Bacteria</taxon>
        <taxon>Pseudomonadati</taxon>
        <taxon>Pseudomonadota</taxon>
        <taxon>Alphaproteobacteria</taxon>
        <taxon>Sphingomonadales</taxon>
        <taxon>Sphingomonadaceae</taxon>
        <taxon>Sphingomonas</taxon>
    </lineage>
</organism>
<dbReference type="EMBL" id="CP006644">
    <property type="protein sequence ID" value="AHE55880.1"/>
    <property type="molecule type" value="Genomic_DNA"/>
</dbReference>
<protein>
    <submittedName>
        <fullName evidence="1">Uncharacterized protein</fullName>
    </submittedName>
</protein>
<accession>W0AJM9</accession>
<sequence length="78" mass="8397">MAEQHIENVCEDRARKGDGSFAIAFAILQLARAQERTATALNRLGFNGAIEKMGGLEAVAHEMRKAGEAIADALQDAR</sequence>
<evidence type="ECO:0000313" key="1">
    <source>
        <dbReference type="EMBL" id="AHE55880.1"/>
    </source>
</evidence>
<evidence type="ECO:0000313" key="2">
    <source>
        <dbReference type="Proteomes" id="UP000018851"/>
    </source>
</evidence>
<dbReference type="AlphaFoldDB" id="W0AJM9"/>
<dbReference type="HOGENOM" id="CLU_196505_0_0_5"/>
<keyword evidence="2" id="KW-1185">Reference proteome</keyword>
<dbReference type="STRING" id="1123269.NX02_21220"/>
<name>W0AJM9_9SPHN</name>
<dbReference type="RefSeq" id="WP_025294041.1">
    <property type="nucleotide sequence ID" value="NZ_CP006644.1"/>
</dbReference>
<dbReference type="KEGG" id="ssan:NX02_21220"/>